<dbReference type="Pfam" id="PF13426">
    <property type="entry name" value="PAS_9"/>
    <property type="match status" value="1"/>
</dbReference>
<dbReference type="CDD" id="cd00082">
    <property type="entry name" value="HisKA"/>
    <property type="match status" value="1"/>
</dbReference>
<dbReference type="Pfam" id="PF00989">
    <property type="entry name" value="PAS"/>
    <property type="match status" value="1"/>
</dbReference>
<dbReference type="PROSITE" id="PS50112">
    <property type="entry name" value="PAS"/>
    <property type="match status" value="4"/>
</dbReference>
<dbReference type="PROSITE" id="PS50113">
    <property type="entry name" value="PAC"/>
    <property type="match status" value="2"/>
</dbReference>
<dbReference type="EMBL" id="JACATN010000002">
    <property type="protein sequence ID" value="MBT2160817.1"/>
    <property type="molecule type" value="Genomic_DNA"/>
</dbReference>
<dbReference type="InterPro" id="IPR036097">
    <property type="entry name" value="HisK_dim/P_sf"/>
</dbReference>
<evidence type="ECO:0000256" key="1">
    <source>
        <dbReference type="ARBA" id="ARBA00000085"/>
    </source>
</evidence>
<dbReference type="InterPro" id="IPR035965">
    <property type="entry name" value="PAS-like_dom_sf"/>
</dbReference>
<evidence type="ECO:0000313" key="8">
    <source>
        <dbReference type="EMBL" id="MBT2160817.1"/>
    </source>
</evidence>
<dbReference type="InterPro" id="IPR029016">
    <property type="entry name" value="GAF-like_dom_sf"/>
</dbReference>
<dbReference type="SMART" id="SM00091">
    <property type="entry name" value="PAS"/>
    <property type="match status" value="4"/>
</dbReference>
<keyword evidence="5" id="KW-0418">Kinase</keyword>
<dbReference type="SMART" id="SM00086">
    <property type="entry name" value="PAC"/>
    <property type="match status" value="4"/>
</dbReference>
<evidence type="ECO:0000259" key="6">
    <source>
        <dbReference type="PROSITE" id="PS50112"/>
    </source>
</evidence>
<feature type="domain" description="PAS" evidence="6">
    <location>
        <begin position="161"/>
        <end position="234"/>
    </location>
</feature>
<keyword evidence="9" id="KW-1185">Reference proteome</keyword>
<dbReference type="SUPFAM" id="SSF47384">
    <property type="entry name" value="Homodimeric domain of signal transducing histidine kinase"/>
    <property type="match status" value="1"/>
</dbReference>
<dbReference type="InterPro" id="IPR013767">
    <property type="entry name" value="PAS_fold"/>
</dbReference>
<comment type="caution">
    <text evidence="8">The sequence shown here is derived from an EMBL/GenBank/DDBJ whole genome shotgun (WGS) entry which is preliminary data.</text>
</comment>
<feature type="domain" description="PAS" evidence="6">
    <location>
        <begin position="417"/>
        <end position="454"/>
    </location>
</feature>
<keyword evidence="3" id="KW-0597">Phosphoprotein</keyword>
<dbReference type="Gene3D" id="1.10.287.130">
    <property type="match status" value="1"/>
</dbReference>
<dbReference type="InterPro" id="IPR003018">
    <property type="entry name" value="GAF"/>
</dbReference>
<evidence type="ECO:0000256" key="5">
    <source>
        <dbReference type="ARBA" id="ARBA00022777"/>
    </source>
</evidence>
<dbReference type="Proteomes" id="UP000740413">
    <property type="component" value="Unassembled WGS sequence"/>
</dbReference>
<evidence type="ECO:0000256" key="4">
    <source>
        <dbReference type="ARBA" id="ARBA00022679"/>
    </source>
</evidence>
<evidence type="ECO:0000313" key="9">
    <source>
        <dbReference type="Proteomes" id="UP000740413"/>
    </source>
</evidence>
<dbReference type="RefSeq" id="WP_214611020.1">
    <property type="nucleotide sequence ID" value="NZ_JACATN010000002.1"/>
</dbReference>
<dbReference type="NCBIfam" id="TIGR00229">
    <property type="entry name" value="sensory_box"/>
    <property type="match status" value="4"/>
</dbReference>
<evidence type="ECO:0000259" key="7">
    <source>
        <dbReference type="PROSITE" id="PS50113"/>
    </source>
</evidence>
<dbReference type="CDD" id="cd00130">
    <property type="entry name" value="PAS"/>
    <property type="match status" value="4"/>
</dbReference>
<dbReference type="InterPro" id="IPR000700">
    <property type="entry name" value="PAS-assoc_C"/>
</dbReference>
<proteinExistence type="predicted"/>
<feature type="domain" description="PAC" evidence="7">
    <location>
        <begin position="365"/>
        <end position="416"/>
    </location>
</feature>
<dbReference type="PANTHER" id="PTHR43304:SF1">
    <property type="entry name" value="PAC DOMAIN-CONTAINING PROTEIN"/>
    <property type="match status" value="1"/>
</dbReference>
<dbReference type="Gene3D" id="3.30.450.20">
    <property type="entry name" value="PAS domain"/>
    <property type="match status" value="4"/>
</dbReference>
<dbReference type="InterPro" id="IPR052162">
    <property type="entry name" value="Sensor_kinase/Photoreceptor"/>
</dbReference>
<dbReference type="SUPFAM" id="SSF55781">
    <property type="entry name" value="GAF domain-like"/>
    <property type="match status" value="1"/>
</dbReference>
<dbReference type="Pfam" id="PF01590">
    <property type="entry name" value="GAF"/>
    <property type="match status" value="1"/>
</dbReference>
<reference evidence="9" key="1">
    <citation type="submission" date="2023-07" db="EMBL/GenBank/DDBJ databases">
        <title>Zobellia barbeyronii sp. nov., a new marine flavobacterium, isolated from green and red algae.</title>
        <authorList>
            <person name="Nedashkovskaya O.I."/>
            <person name="Otstavnykh N."/>
            <person name="Zhukova N."/>
            <person name="Guzev K."/>
            <person name="Chausova V."/>
            <person name="Tekutyeva L."/>
            <person name="Mikhailov V."/>
            <person name="Isaeva M."/>
        </authorList>
    </citation>
    <scope>NUCLEOTIDE SEQUENCE [LARGE SCALE GENOMIC DNA]</scope>
    <source>
        <strain evidence="9">KMM 6746</strain>
    </source>
</reference>
<organism evidence="8 9">
    <name type="scientific">Zobellia barbeyronii</name>
    <dbReference type="NCBI Taxonomy" id="2748009"/>
    <lineage>
        <taxon>Bacteria</taxon>
        <taxon>Pseudomonadati</taxon>
        <taxon>Bacteroidota</taxon>
        <taxon>Flavobacteriia</taxon>
        <taxon>Flavobacteriales</taxon>
        <taxon>Flavobacteriaceae</taxon>
        <taxon>Zobellia</taxon>
    </lineage>
</organism>
<dbReference type="InterPro" id="IPR003661">
    <property type="entry name" value="HisK_dim/P_dom"/>
</dbReference>
<dbReference type="SUPFAM" id="SSF55785">
    <property type="entry name" value="PYP-like sensor domain (PAS domain)"/>
    <property type="match status" value="4"/>
</dbReference>
<dbReference type="InterPro" id="IPR001610">
    <property type="entry name" value="PAC"/>
</dbReference>
<dbReference type="InterPro" id="IPR000014">
    <property type="entry name" value="PAS"/>
</dbReference>
<name>A0ABS5WBP9_9FLAO</name>
<comment type="catalytic activity">
    <reaction evidence="1">
        <text>ATP + protein L-histidine = ADP + protein N-phospho-L-histidine.</text>
        <dbReference type="EC" id="2.7.13.3"/>
    </reaction>
</comment>
<dbReference type="PANTHER" id="PTHR43304">
    <property type="entry name" value="PHYTOCHROME-LIKE PROTEIN CPH1"/>
    <property type="match status" value="1"/>
</dbReference>
<feature type="domain" description="PAS" evidence="6">
    <location>
        <begin position="292"/>
        <end position="362"/>
    </location>
</feature>
<dbReference type="SMART" id="SM00388">
    <property type="entry name" value="HisKA"/>
    <property type="match status" value="1"/>
</dbReference>
<gene>
    <name evidence="8" type="ORF">HW347_06045</name>
</gene>
<dbReference type="InterPro" id="IPR013655">
    <property type="entry name" value="PAS_fold_3"/>
</dbReference>
<dbReference type="Pfam" id="PF00512">
    <property type="entry name" value="HisKA"/>
    <property type="match status" value="1"/>
</dbReference>
<evidence type="ECO:0000256" key="3">
    <source>
        <dbReference type="ARBA" id="ARBA00022553"/>
    </source>
</evidence>
<dbReference type="Pfam" id="PF08447">
    <property type="entry name" value="PAS_3"/>
    <property type="match status" value="2"/>
</dbReference>
<evidence type="ECO:0000256" key="2">
    <source>
        <dbReference type="ARBA" id="ARBA00012438"/>
    </source>
</evidence>
<dbReference type="Gene3D" id="3.30.450.40">
    <property type="match status" value="1"/>
</dbReference>
<sequence length="741" mass="84944">MLDNLEGSKLKDLKAINLLDTSTKKEFDDICNLTAFICDTPISLSFIVTDIQTPLHQSFCVHAIKVPQEIFIVEDARKDVRFKNNSLVTGAPSIVFYAGMPLINKTGSVLGTLCVTDTKPQKLEQKQIDALLSLSNQVVNMFELHNNRVKIKEMAKNHAVESDRLENIIKATQVGTWEWNLATDMVTINEQWASMLGYTVDELQPINSKSIHKMVFPEDIPSVNKMNAACFEKKADFYVGDFRFLHKKGHAVWIHDRGQVISWSKDGQPLLMVGTHTDITKEKENELVIEQSEKRFKGLVQNGSDLIVIIDLEGNYQYASPTSIKILDIPPEDFIGKNAFEFIHPEDKKFIQEGLLRLKNEKQFTFRPYRFKHGDGSWRWIETIVTNLIDNPVVGGLVANSRDVTERVLTEEKLKKSEDYYRLLYDSQTNYVVRTNMDGNYTYVNKKFVEEFGWLYPDEEILGKNCLSSIVDYHHQKTHDVVGHCIAEPGKVFKIELDKPGSDGKMVTTLWDFVCTVDKEGVPTEIQCIGLDITARVKSQKALEESEQRYSDIFHLSPQPMWVYDIITLEFLDVNRAAIKHYGYSYDEFMDMDLRDIRPESEIPKLEAPSNHSQQKGESYYHGEFIHKKKNGKEIVVEIRTNILSYKGKVVKVALATDITERYKHTQAIEKQNKKLKKIAWTQSHRVRAPLTSIMGLIDLLNAKDQTADEKEQVLKYIMDSAKELDEVISKIVSTTQQDKI</sequence>
<feature type="domain" description="PAS" evidence="6">
    <location>
        <begin position="546"/>
        <end position="601"/>
    </location>
</feature>
<keyword evidence="4" id="KW-0808">Transferase</keyword>
<protein>
    <recommendedName>
        <fullName evidence="2">histidine kinase</fullName>
        <ecNumber evidence="2">2.7.13.3</ecNumber>
    </recommendedName>
</protein>
<feature type="domain" description="PAC" evidence="7">
    <location>
        <begin position="238"/>
        <end position="291"/>
    </location>
</feature>
<dbReference type="EC" id="2.7.13.3" evidence="2"/>
<accession>A0ABS5WBP9</accession>